<accession>A0AA37BGN1</accession>
<dbReference type="Proteomes" id="UP000627984">
    <property type="component" value="Unassembled WGS sequence"/>
</dbReference>
<evidence type="ECO:0000313" key="2">
    <source>
        <dbReference type="Proteomes" id="UP000627984"/>
    </source>
</evidence>
<dbReference type="InterPro" id="IPR024524">
    <property type="entry name" value="DUF3800"/>
</dbReference>
<reference evidence="1" key="1">
    <citation type="journal article" date="2014" name="Int. J. Syst. Evol. Microbiol.">
        <title>Complete genome sequence of Corynebacterium casei LMG S-19264T (=DSM 44701T), isolated from a smear-ripened cheese.</title>
        <authorList>
            <consortium name="US DOE Joint Genome Institute (JGI-PGF)"/>
            <person name="Walter F."/>
            <person name="Albersmeier A."/>
            <person name="Kalinowski J."/>
            <person name="Ruckert C."/>
        </authorList>
    </citation>
    <scope>NUCLEOTIDE SEQUENCE</scope>
    <source>
        <strain evidence="1">JCM 3093</strain>
    </source>
</reference>
<sequence>MLTAYIDESLRRRPHDDSVYAMAAAIIDSADHEAVRADLESPRLGKSPRLHWREESRARQLVISRAITLMPLKSLVTIHMFDRGVSYEGARRLCLERLLYELDQEGVGLATIESRSAKMDHLDLLLVMGIRKAKFLSDEIRVVWQYPDREPLLWAADAVAGAVTWWLDGQPDGFNVLVEHTRLVCTN</sequence>
<proteinExistence type="predicted"/>
<organism evidence="1 2">
    <name type="scientific">Planomonospora parontospora</name>
    <dbReference type="NCBI Taxonomy" id="58119"/>
    <lineage>
        <taxon>Bacteria</taxon>
        <taxon>Bacillati</taxon>
        <taxon>Actinomycetota</taxon>
        <taxon>Actinomycetes</taxon>
        <taxon>Streptosporangiales</taxon>
        <taxon>Streptosporangiaceae</taxon>
        <taxon>Planomonospora</taxon>
    </lineage>
</organism>
<evidence type="ECO:0000313" key="1">
    <source>
        <dbReference type="EMBL" id="GGK65746.1"/>
    </source>
</evidence>
<reference evidence="1" key="2">
    <citation type="submission" date="2022-09" db="EMBL/GenBank/DDBJ databases">
        <authorList>
            <person name="Sun Q."/>
            <person name="Ohkuma M."/>
        </authorList>
    </citation>
    <scope>NUCLEOTIDE SEQUENCE</scope>
    <source>
        <strain evidence="1">JCM 3093</strain>
    </source>
</reference>
<comment type="caution">
    <text evidence="1">The sequence shown here is derived from an EMBL/GenBank/DDBJ whole genome shotgun (WGS) entry which is preliminary data.</text>
</comment>
<name>A0AA37BGN1_9ACTN</name>
<protein>
    <recommendedName>
        <fullName evidence="3">DUF3800 domain-containing protein</fullName>
    </recommendedName>
</protein>
<dbReference type="AlphaFoldDB" id="A0AA37BGN1"/>
<dbReference type="EMBL" id="BMQD01000007">
    <property type="protein sequence ID" value="GGK65746.1"/>
    <property type="molecule type" value="Genomic_DNA"/>
</dbReference>
<dbReference type="Pfam" id="PF12686">
    <property type="entry name" value="DUF3800"/>
    <property type="match status" value="1"/>
</dbReference>
<gene>
    <name evidence="1" type="ORF">GCM10010126_26360</name>
</gene>
<dbReference type="RefSeq" id="WP_191895003.1">
    <property type="nucleotide sequence ID" value="NZ_BMQD01000007.1"/>
</dbReference>
<evidence type="ECO:0008006" key="3">
    <source>
        <dbReference type="Google" id="ProtNLM"/>
    </source>
</evidence>